<accession>A0A1Y1CEZ7</accession>
<feature type="chain" id="PRO_5012304911" description="MORN repeat protein" evidence="1">
    <location>
        <begin position="22"/>
        <end position="260"/>
    </location>
</feature>
<dbReference type="InterPro" id="IPR011652">
    <property type="entry name" value="MORN_2"/>
</dbReference>
<evidence type="ECO:0000256" key="1">
    <source>
        <dbReference type="SAM" id="SignalP"/>
    </source>
</evidence>
<dbReference type="SUPFAM" id="SSF82185">
    <property type="entry name" value="Histone H3 K4-specific methyltransferase SET7/9 N-terminal domain"/>
    <property type="match status" value="1"/>
</dbReference>
<reference evidence="3" key="2">
    <citation type="journal article" date="2020" name="Antonie Van Leeuwenhoek">
        <title>Labilibaculum antarcticum sp. nov., a novel facultative anaerobic, psychrotorelant bacterium isolated from marine sediment of Antarctica.</title>
        <authorList>
            <person name="Watanabe M."/>
            <person name="Kojima H."/>
            <person name="Fukui M."/>
        </authorList>
    </citation>
    <scope>NUCLEOTIDE SEQUENCE [LARGE SCALE GENOMIC DNA]</scope>
    <source>
        <strain evidence="3">SPP2</strain>
    </source>
</reference>
<dbReference type="EMBL" id="AP018042">
    <property type="protein sequence ID" value="BAX78928.1"/>
    <property type="molecule type" value="Genomic_DNA"/>
</dbReference>
<feature type="signal peptide" evidence="1">
    <location>
        <begin position="1"/>
        <end position="21"/>
    </location>
</feature>
<evidence type="ECO:0000313" key="2">
    <source>
        <dbReference type="EMBL" id="BAX78928.1"/>
    </source>
</evidence>
<dbReference type="KEGG" id="mbas:ALGA_0535"/>
<protein>
    <recommendedName>
        <fullName evidence="4">MORN repeat protein</fullName>
    </recommendedName>
</protein>
<dbReference type="OrthoDB" id="1120953at2"/>
<keyword evidence="3" id="KW-1185">Reference proteome</keyword>
<dbReference type="Proteomes" id="UP000218267">
    <property type="component" value="Chromosome"/>
</dbReference>
<dbReference type="AlphaFoldDB" id="A0A1Y1CEZ7"/>
<sequence>MKNIALLVSVLLLLNSCDLLTGNSKEKVEGKEIQKKVVTAPKVKNGTKKYHFNTGELKSIVQYKNNKKMGTSETFYKTGEKQYDIPYLDGMKHGVVKWYYKDGKVYRETNYVKGKKDGYQKKFWENGKIKSELLYKNDLLALGLKEIAKSGKEKSVPSIKVEKINLMKTKEEYVLKFRLSNGHKKVEFYQGNLIEGKYFPENGRGFKELETKAGVGELRIPVPKGFNINKDIHVVAMETTAYQNKRILGIVVPVSMRNPN</sequence>
<organism evidence="2 3">
    <name type="scientific">Labilibaculum antarcticum</name>
    <dbReference type="NCBI Taxonomy" id="1717717"/>
    <lineage>
        <taxon>Bacteria</taxon>
        <taxon>Pseudomonadati</taxon>
        <taxon>Bacteroidota</taxon>
        <taxon>Bacteroidia</taxon>
        <taxon>Marinilabiliales</taxon>
        <taxon>Marinifilaceae</taxon>
        <taxon>Labilibaculum</taxon>
    </lineage>
</organism>
<dbReference type="Gene3D" id="3.90.930.1">
    <property type="match status" value="1"/>
</dbReference>
<proteinExistence type="predicted"/>
<reference evidence="2 3" key="1">
    <citation type="journal article" date="2018" name="Mar. Genomics">
        <title>Complete genome sequence of Marinifilaceae bacterium strain SPP2, isolated from the Antarctic marine sediment.</title>
        <authorList>
            <person name="Watanabe M."/>
            <person name="Kojima H."/>
            <person name="Fukui M."/>
        </authorList>
    </citation>
    <scope>NUCLEOTIDE SEQUENCE [LARGE SCALE GENOMIC DNA]</scope>
    <source>
        <strain evidence="2 3">SPP2</strain>
    </source>
</reference>
<dbReference type="RefSeq" id="WP_096427839.1">
    <property type="nucleotide sequence ID" value="NZ_AP018042.1"/>
</dbReference>
<gene>
    <name evidence="2" type="ORF">ALGA_0535</name>
</gene>
<evidence type="ECO:0000313" key="3">
    <source>
        <dbReference type="Proteomes" id="UP000218267"/>
    </source>
</evidence>
<name>A0A1Y1CEZ7_9BACT</name>
<evidence type="ECO:0008006" key="4">
    <source>
        <dbReference type="Google" id="ProtNLM"/>
    </source>
</evidence>
<keyword evidence="1" id="KW-0732">Signal</keyword>
<dbReference type="Pfam" id="PF07661">
    <property type="entry name" value="MORN_2"/>
    <property type="match status" value="3"/>
</dbReference>